<organism evidence="7 8">
    <name type="scientific">Candidatus Gottesmanbacteria bacterium GW2011_GWC2_39_8</name>
    <dbReference type="NCBI Taxonomy" id="1618450"/>
    <lineage>
        <taxon>Bacteria</taxon>
        <taxon>Candidatus Gottesmaniibacteriota</taxon>
    </lineage>
</organism>
<dbReference type="InterPro" id="IPR004839">
    <property type="entry name" value="Aminotransferase_I/II_large"/>
</dbReference>
<keyword evidence="5" id="KW-0663">Pyridoxal phosphate</keyword>
<evidence type="ECO:0000256" key="5">
    <source>
        <dbReference type="ARBA" id="ARBA00022898"/>
    </source>
</evidence>
<dbReference type="InterPro" id="IPR015424">
    <property type="entry name" value="PyrdxlP-dep_Trfase"/>
</dbReference>
<evidence type="ECO:0000313" key="8">
    <source>
        <dbReference type="Proteomes" id="UP000034539"/>
    </source>
</evidence>
<dbReference type="GO" id="GO:0030170">
    <property type="term" value="F:pyridoxal phosphate binding"/>
    <property type="evidence" value="ECO:0007669"/>
    <property type="project" value="InterPro"/>
</dbReference>
<evidence type="ECO:0000256" key="4">
    <source>
        <dbReference type="ARBA" id="ARBA00022679"/>
    </source>
</evidence>
<dbReference type="GO" id="GO:0008483">
    <property type="term" value="F:transaminase activity"/>
    <property type="evidence" value="ECO:0007669"/>
    <property type="project" value="UniProtKB-KW"/>
</dbReference>
<comment type="cofactor">
    <cofactor evidence="1">
        <name>pyridoxal 5'-phosphate</name>
        <dbReference type="ChEBI" id="CHEBI:597326"/>
    </cofactor>
</comment>
<dbReference type="Proteomes" id="UP000034539">
    <property type="component" value="Unassembled WGS sequence"/>
</dbReference>
<dbReference type="SUPFAM" id="SSF53383">
    <property type="entry name" value="PLP-dependent transferases"/>
    <property type="match status" value="1"/>
</dbReference>
<dbReference type="InterPro" id="IPR050596">
    <property type="entry name" value="AspAT/PAT-like"/>
</dbReference>
<dbReference type="PATRIC" id="fig|1618450.3.peg.72"/>
<dbReference type="CDD" id="cd00609">
    <property type="entry name" value="AAT_like"/>
    <property type="match status" value="1"/>
</dbReference>
<evidence type="ECO:0000313" key="7">
    <source>
        <dbReference type="EMBL" id="KKR34387.1"/>
    </source>
</evidence>
<reference evidence="7 8" key="1">
    <citation type="journal article" date="2015" name="Nature">
        <title>rRNA introns, odd ribosomes, and small enigmatic genomes across a large radiation of phyla.</title>
        <authorList>
            <person name="Brown C.T."/>
            <person name="Hug L.A."/>
            <person name="Thomas B.C."/>
            <person name="Sharon I."/>
            <person name="Castelle C.J."/>
            <person name="Singh A."/>
            <person name="Wilkins M.J."/>
            <person name="Williams K.H."/>
            <person name="Banfield J.F."/>
        </authorList>
    </citation>
    <scope>NUCLEOTIDE SEQUENCE [LARGE SCALE GENOMIC DNA]</scope>
</reference>
<dbReference type="EMBL" id="LBXN01000002">
    <property type="protein sequence ID" value="KKR34387.1"/>
    <property type="molecule type" value="Genomic_DNA"/>
</dbReference>
<accession>A0A0G0T943</accession>
<protein>
    <recommendedName>
        <fullName evidence="6">Aminotransferase class I/classII large domain-containing protein</fullName>
    </recommendedName>
</protein>
<dbReference type="AlphaFoldDB" id="A0A0G0T943"/>
<keyword evidence="3" id="KW-0032">Aminotransferase</keyword>
<dbReference type="Pfam" id="PF00155">
    <property type="entry name" value="Aminotran_1_2"/>
    <property type="match status" value="1"/>
</dbReference>
<dbReference type="InterPro" id="IPR015422">
    <property type="entry name" value="PyrdxlP-dep_Trfase_small"/>
</dbReference>
<keyword evidence="4" id="KW-0808">Transferase</keyword>
<evidence type="ECO:0000256" key="2">
    <source>
        <dbReference type="ARBA" id="ARBA00007441"/>
    </source>
</evidence>
<gene>
    <name evidence="7" type="ORF">UT63_C0002G0032</name>
</gene>
<sequence>MENLEISNRGKNMPASPIRKLAPLAVAAKKRGIKVYHLNIGQPDLPTPPEIIESVKNFPEKTLAYAPSEGIDKAVSAWQRYYGNKGVILSKEDIIVTSGGSEAIIFAMMAITDPGDEIIVLEPFYTNYEGFAAMSGINLVPVTLSAENGFHIASKEQIEKKITDKTRGIIICNPNNPTGTLFSENETAMIVDIAKKFGLFILSDETYQEIVFDEKTVTKFSDYPGIEQNLIILDSISKRFNSCGARVGCLASKNTEIIASVLKMGQARLSVATVEQLAAIPLLENSKDYTDQIRIIYEKRRNAVCEGLNKIDGVQFLKPEGAFYLIARLRI</sequence>
<name>A0A0G0T943_9BACT</name>
<dbReference type="Gene3D" id="3.40.640.10">
    <property type="entry name" value="Type I PLP-dependent aspartate aminotransferase-like (Major domain)"/>
    <property type="match status" value="1"/>
</dbReference>
<feature type="domain" description="Aminotransferase class I/classII large" evidence="6">
    <location>
        <begin position="35"/>
        <end position="329"/>
    </location>
</feature>
<dbReference type="InterPro" id="IPR015421">
    <property type="entry name" value="PyrdxlP-dep_Trfase_major"/>
</dbReference>
<comment type="caution">
    <text evidence="7">The sequence shown here is derived from an EMBL/GenBank/DDBJ whole genome shotgun (WGS) entry which is preliminary data.</text>
</comment>
<dbReference type="PANTHER" id="PTHR46383">
    <property type="entry name" value="ASPARTATE AMINOTRANSFERASE"/>
    <property type="match status" value="1"/>
</dbReference>
<dbReference type="GO" id="GO:0006520">
    <property type="term" value="P:amino acid metabolic process"/>
    <property type="evidence" value="ECO:0007669"/>
    <property type="project" value="InterPro"/>
</dbReference>
<evidence type="ECO:0000256" key="1">
    <source>
        <dbReference type="ARBA" id="ARBA00001933"/>
    </source>
</evidence>
<dbReference type="Gene3D" id="3.90.1150.10">
    <property type="entry name" value="Aspartate Aminotransferase, domain 1"/>
    <property type="match status" value="1"/>
</dbReference>
<evidence type="ECO:0000256" key="3">
    <source>
        <dbReference type="ARBA" id="ARBA00022576"/>
    </source>
</evidence>
<proteinExistence type="inferred from homology"/>
<comment type="similarity">
    <text evidence="2">Belongs to the class-I pyridoxal-phosphate-dependent aminotransferase family.</text>
</comment>
<evidence type="ECO:0000259" key="6">
    <source>
        <dbReference type="Pfam" id="PF00155"/>
    </source>
</evidence>
<dbReference type="NCBIfam" id="NF005744">
    <property type="entry name" value="PRK07568.1"/>
    <property type="match status" value="1"/>
</dbReference>